<dbReference type="STRING" id="883158.HMPREF9140_00440"/>
<dbReference type="GO" id="GO:0004668">
    <property type="term" value="F:protein-arginine deiminase activity"/>
    <property type="evidence" value="ECO:0007669"/>
    <property type="project" value="InterPro"/>
</dbReference>
<keyword evidence="1" id="KW-0378">Hydrolase</keyword>
<dbReference type="PATRIC" id="fig|883158.3.peg.450"/>
<dbReference type="SUPFAM" id="SSF55909">
    <property type="entry name" value="Pentein"/>
    <property type="match status" value="1"/>
</dbReference>
<evidence type="ECO:0000313" key="3">
    <source>
        <dbReference type="Proteomes" id="UP000016023"/>
    </source>
</evidence>
<comment type="caution">
    <text evidence="2">The sequence shown here is derived from an EMBL/GenBank/DDBJ whole genome shotgun (WGS) entry which is preliminary data.</text>
</comment>
<sequence>MATVQDFFRLPAEWELQDGIILMWPHEQTDWAPYLDEVIETFVALAEVITRYEHLVIAAREIGAVQSKLEMRLDDWQMCRVSIYACDTNDTWARDVAPITIVGENGTPNRLLDFCFNGWGEKFAAEKDNMLNRRLYDAGAFQVELVSHKDFVLEGGSIETDGEGTLFTTTACLMAPNRNQPLDKIGLENKLLDIFPCLRQIVWIEHGMLMGDDTDGHIDTILRCAPNNTLLYVSCDDKSDSHYSDLALLDAQVKALRTLNGEPYRCLRLPIPKAIYDGTDRLPATYANFLVLNGAVVVPTYRQPDADRRAIETIRQAFPDRDIIGLDAVTIVRQHGSLHCLTMQFPANTLA</sequence>
<dbReference type="Proteomes" id="UP000016023">
    <property type="component" value="Unassembled WGS sequence"/>
</dbReference>
<organism evidence="2 3">
    <name type="scientific">Prevotella micans F0438</name>
    <dbReference type="NCBI Taxonomy" id="883158"/>
    <lineage>
        <taxon>Bacteria</taxon>
        <taxon>Pseudomonadati</taxon>
        <taxon>Bacteroidota</taxon>
        <taxon>Bacteroidia</taxon>
        <taxon>Bacteroidales</taxon>
        <taxon>Prevotellaceae</taxon>
        <taxon>Prevotella</taxon>
    </lineage>
</organism>
<dbReference type="GO" id="GO:0047632">
    <property type="term" value="F:agmatine deiminase activity"/>
    <property type="evidence" value="ECO:0007669"/>
    <property type="project" value="TreeGrafter"/>
</dbReference>
<dbReference type="InterPro" id="IPR007466">
    <property type="entry name" value="Peptidyl-Arg-deiminase_porph"/>
</dbReference>
<dbReference type="PANTHER" id="PTHR31377">
    <property type="entry name" value="AGMATINE DEIMINASE-RELATED"/>
    <property type="match status" value="1"/>
</dbReference>
<dbReference type="AlphaFoldDB" id="H1Q0K2"/>
<dbReference type="Gene3D" id="3.75.10.10">
    <property type="entry name" value="L-arginine/glycine Amidinotransferase, Chain A"/>
    <property type="match status" value="1"/>
</dbReference>
<dbReference type="PANTHER" id="PTHR31377:SF0">
    <property type="entry name" value="AGMATINE DEIMINASE-RELATED"/>
    <property type="match status" value="1"/>
</dbReference>
<proteinExistence type="predicted"/>
<dbReference type="eggNOG" id="COG2957">
    <property type="taxonomic scope" value="Bacteria"/>
</dbReference>
<dbReference type="HOGENOM" id="CLU_037682_0_0_10"/>
<dbReference type="Pfam" id="PF04371">
    <property type="entry name" value="PAD_porph"/>
    <property type="match status" value="1"/>
</dbReference>
<dbReference type="EMBL" id="AGWK01000016">
    <property type="protein sequence ID" value="EHO73518.1"/>
    <property type="molecule type" value="Genomic_DNA"/>
</dbReference>
<dbReference type="GO" id="GO:0009446">
    <property type="term" value="P:putrescine biosynthetic process"/>
    <property type="evidence" value="ECO:0007669"/>
    <property type="project" value="InterPro"/>
</dbReference>
<accession>H1Q0K2</accession>
<reference evidence="2 3" key="1">
    <citation type="submission" date="2011-12" db="EMBL/GenBank/DDBJ databases">
        <title>The Genome Sequence of Prevotella micans F0438.</title>
        <authorList>
            <consortium name="The Broad Institute Genome Sequencing Platform"/>
            <person name="Earl A."/>
            <person name="Ward D."/>
            <person name="Feldgarden M."/>
            <person name="Gevers D."/>
            <person name="Izard J."/>
            <person name="Baranova O.V."/>
            <person name="Blanton J.M."/>
            <person name="Wade W.G."/>
            <person name="Dewhirst F.E."/>
            <person name="Young S.K."/>
            <person name="Zeng Q."/>
            <person name="Gargeya S."/>
            <person name="Fitzgerald M."/>
            <person name="Haas B."/>
            <person name="Abouelleil A."/>
            <person name="Alvarado L."/>
            <person name="Arachchi H.M."/>
            <person name="Berlin A."/>
            <person name="Chapman S.B."/>
            <person name="Gearin G."/>
            <person name="Goldberg J."/>
            <person name="Griggs A."/>
            <person name="Gujja S."/>
            <person name="Hansen M."/>
            <person name="Heiman D."/>
            <person name="Howarth C."/>
            <person name="Larimer J."/>
            <person name="Lui A."/>
            <person name="MacDonald P.J.P."/>
            <person name="McCowen C."/>
            <person name="Montmayeur A."/>
            <person name="Murphy C."/>
            <person name="Neiman D."/>
            <person name="Pearson M."/>
            <person name="Priest M."/>
            <person name="Roberts A."/>
            <person name="Saif S."/>
            <person name="Shea T."/>
            <person name="Sisk P."/>
            <person name="Stolte C."/>
            <person name="Sykes S."/>
            <person name="Wortman J."/>
            <person name="Nusbaum C."/>
            <person name="Birren B."/>
        </authorList>
    </citation>
    <scope>NUCLEOTIDE SEQUENCE [LARGE SCALE GENOMIC DNA]</scope>
    <source>
        <strain evidence="2 3">F0438</strain>
    </source>
</reference>
<keyword evidence="3" id="KW-1185">Reference proteome</keyword>
<evidence type="ECO:0008006" key="4">
    <source>
        <dbReference type="Google" id="ProtNLM"/>
    </source>
</evidence>
<protein>
    <recommendedName>
        <fullName evidence="4">Agmatine deiminase</fullName>
    </recommendedName>
</protein>
<name>H1Q0K2_9BACT</name>
<evidence type="ECO:0000313" key="2">
    <source>
        <dbReference type="EMBL" id="EHO73518.1"/>
    </source>
</evidence>
<gene>
    <name evidence="2" type="ORF">HMPREF9140_00440</name>
</gene>
<evidence type="ECO:0000256" key="1">
    <source>
        <dbReference type="ARBA" id="ARBA00022801"/>
    </source>
</evidence>
<dbReference type="RefSeq" id="WP_006951436.1">
    <property type="nucleotide sequence ID" value="NZ_JH594521.1"/>
</dbReference>